<dbReference type="EMBL" id="JAHCLR010000017">
    <property type="protein sequence ID" value="MBS9534035.1"/>
    <property type="molecule type" value="Genomic_DNA"/>
</dbReference>
<dbReference type="Proteomes" id="UP001519535">
    <property type="component" value="Unassembled WGS sequence"/>
</dbReference>
<protein>
    <submittedName>
        <fullName evidence="1">Uncharacterized protein</fullName>
    </submittedName>
</protein>
<keyword evidence="2" id="KW-1185">Reference proteome</keyword>
<organism evidence="1 2">
    <name type="scientific">Mycolicibacter acidiphilus</name>
    <dbReference type="NCBI Taxonomy" id="2835306"/>
    <lineage>
        <taxon>Bacteria</taxon>
        <taxon>Bacillati</taxon>
        <taxon>Actinomycetota</taxon>
        <taxon>Actinomycetes</taxon>
        <taxon>Mycobacteriales</taxon>
        <taxon>Mycobacteriaceae</taxon>
        <taxon>Mycolicibacter</taxon>
    </lineage>
</organism>
<evidence type="ECO:0000313" key="1">
    <source>
        <dbReference type="EMBL" id="MBS9534035.1"/>
    </source>
</evidence>
<reference evidence="1 2" key="1">
    <citation type="submission" date="2021-05" db="EMBL/GenBank/DDBJ databases">
        <title>Mycobacterium acidophilum sp. nov., an extremely acid-tolerant member of the genus Mycobacterium.</title>
        <authorList>
            <person name="Xia J."/>
        </authorList>
    </citation>
    <scope>NUCLEOTIDE SEQUENCE [LARGE SCALE GENOMIC DNA]</scope>
    <source>
        <strain evidence="1 2">M1</strain>
    </source>
</reference>
<dbReference type="RefSeq" id="WP_214092914.1">
    <property type="nucleotide sequence ID" value="NZ_JAHCLR010000017.1"/>
</dbReference>
<sequence>MVDPDWYFHTAEVLGRAASRVAGDAGIVASTSALAANHMAGNDDIGTAWGTKFDASASETISGITALCSAWSALAGRVYQAGVNHAWAEFTAGRGKLPAPVNLPHSPAISQPSLTLPSSVGRNGPGLTEIIPGLTGAVGQETPNANTDELGTAADAWGKFSVSLRDTAADVIDLIKRPDPSLPDATAFYAAITSVTAPADALAADAQSLSSLTRAFAAATTTMRQNIAREVESTALQLEGSALVSVLATRVAGTASIRGEVAFVRWRLAQTGNRVRTQIRALQATTSLINTFSPLFSSVMKAILDKNSLVPAEGFERNPDGTIKSTVRYFDRAKWEAWQRYRARGGLWDIDRWSKAYDQLKENSANGYWFDKYAADIMGYTPEQGWHSQYRDPNVVPSRVWDYANPDLREYVENKSGRLDVDQLVLDERALQRNVNITYNLNANYAYSPAEIAALQRLQELYPGQFTVNRIG</sequence>
<comment type="caution">
    <text evidence="1">The sequence shown here is derived from an EMBL/GenBank/DDBJ whole genome shotgun (WGS) entry which is preliminary data.</text>
</comment>
<evidence type="ECO:0000313" key="2">
    <source>
        <dbReference type="Proteomes" id="UP001519535"/>
    </source>
</evidence>
<name>A0ABS5RIE4_9MYCO</name>
<gene>
    <name evidence="1" type="ORF">KIH27_10605</name>
</gene>
<proteinExistence type="predicted"/>
<accession>A0ABS5RIE4</accession>